<proteinExistence type="predicted"/>
<sequence length="508" mass="55729">MNNTSDKNDDSNHFLDEKEVTNDSQVLKYIENLEDICKTNNSLSSQFRIASSQVVEQKGQAMNYRDNNYGEYPVCSPTCSWQSSDTNGENLNPRVACGQGYLESTSSSSSKMSQNGSYYSYGQSLPELDSASNETIVNEPRTDSGCVGPGCAKDSCTYCQKANSGLEQQFNLGQEQQHMMPVPMGVDPRTGLPVYCYSTPVCYSGNAMYSMPNMPMPQSQRGGGGHQNEEIGNPFKASSSFSENGPSSYHNPSGFDMEAFMQKYQQSVQQCYATAQQSLISQSTGSQQSYATGQSQPYFNHFPQRTQQHYMQPKEGTHQIFASSNQATQQFYESPNLEYQQISGEQQAFSSPFGAQQYYANSSLGAQQYFSPSMTMPATNFFGNNTGFTSDSLQTHTVYSSDYKPFACGGNHFNHFPNGIDIGLAAESCPVYGPVGTAGLAEMSTGGQVYGMGGVCEMNMNSYPQSQMSYSNPYSYEMPVSPPSYNHATNMAMATHLLHDSMNGRSPV</sequence>
<dbReference type="AlphaFoldDB" id="A0A9Q0BRH6"/>
<gene>
    <name evidence="2" type="ORF">M5D96_005371</name>
</gene>
<feature type="compositionally biased region" description="Polar residues" evidence="1">
    <location>
        <begin position="236"/>
        <end position="251"/>
    </location>
</feature>
<keyword evidence="3" id="KW-1185">Reference proteome</keyword>
<evidence type="ECO:0000313" key="3">
    <source>
        <dbReference type="Proteomes" id="UP001059596"/>
    </source>
</evidence>
<dbReference type="EMBL" id="JAMKOV010000003">
    <property type="protein sequence ID" value="KAI8041119.1"/>
    <property type="molecule type" value="Genomic_DNA"/>
</dbReference>
<protein>
    <submittedName>
        <fullName evidence="2">Uncharacterized protein</fullName>
    </submittedName>
</protein>
<comment type="caution">
    <text evidence="2">The sequence shown here is derived from an EMBL/GenBank/DDBJ whole genome shotgun (WGS) entry which is preliminary data.</text>
</comment>
<accession>A0A9Q0BRH6</accession>
<organism evidence="2 3">
    <name type="scientific">Drosophila gunungcola</name>
    <name type="common">fruit fly</name>
    <dbReference type="NCBI Taxonomy" id="103775"/>
    <lineage>
        <taxon>Eukaryota</taxon>
        <taxon>Metazoa</taxon>
        <taxon>Ecdysozoa</taxon>
        <taxon>Arthropoda</taxon>
        <taxon>Hexapoda</taxon>
        <taxon>Insecta</taxon>
        <taxon>Pterygota</taxon>
        <taxon>Neoptera</taxon>
        <taxon>Endopterygota</taxon>
        <taxon>Diptera</taxon>
        <taxon>Brachycera</taxon>
        <taxon>Muscomorpha</taxon>
        <taxon>Ephydroidea</taxon>
        <taxon>Drosophilidae</taxon>
        <taxon>Drosophila</taxon>
        <taxon>Sophophora</taxon>
    </lineage>
</organism>
<name>A0A9Q0BRH6_9MUSC</name>
<evidence type="ECO:0000313" key="2">
    <source>
        <dbReference type="EMBL" id="KAI8041119.1"/>
    </source>
</evidence>
<reference evidence="2" key="1">
    <citation type="journal article" date="2023" name="Genome Biol. Evol.">
        <title>Long-read-based Genome Assembly of Drosophila gunungcola Reveals Fewer Chemosensory Genes in Flower-breeding Species.</title>
        <authorList>
            <person name="Negi A."/>
            <person name="Liao B.Y."/>
            <person name="Yeh S.D."/>
        </authorList>
    </citation>
    <scope>NUCLEOTIDE SEQUENCE</scope>
    <source>
        <strain evidence="2">Sukarami</strain>
    </source>
</reference>
<feature type="region of interest" description="Disordered" evidence="1">
    <location>
        <begin position="214"/>
        <end position="254"/>
    </location>
</feature>
<dbReference type="Proteomes" id="UP001059596">
    <property type="component" value="Unassembled WGS sequence"/>
</dbReference>
<evidence type="ECO:0000256" key="1">
    <source>
        <dbReference type="SAM" id="MobiDB-lite"/>
    </source>
</evidence>